<dbReference type="Pfam" id="PF00702">
    <property type="entry name" value="Hydrolase"/>
    <property type="match status" value="1"/>
</dbReference>
<sequence length="227" mass="25030">MIRFDEVTLASNSNRKFSKLIIFDMDSTLIDAECIDELALAAGVADKVAHITDRTMRGELDYHLALLERVKLLKGLEITKAKEAVEKIELMPGAKELLEHVQSLGYKTAMLSGGFTLSSDRVAKLLNIDYVYANTLEVKNGYLTGVVSGPMTQNLSKEVSFEEIARKNGFLPEDCIVVGDGANDVCIFKRAGYSIAFNPKPILHQHADVIISKKDLRALISVIDSLQ</sequence>
<dbReference type="GO" id="GO:0006564">
    <property type="term" value="P:L-serine biosynthetic process"/>
    <property type="evidence" value="ECO:0007669"/>
    <property type="project" value="UniProtKB-KW"/>
</dbReference>
<dbReference type="SFLD" id="SFLDG01129">
    <property type="entry name" value="C1.5:_HAD__Beta-PGM__Phosphata"/>
    <property type="match status" value="1"/>
</dbReference>
<dbReference type="EMBL" id="FNMU01000002">
    <property type="protein sequence ID" value="SDW41869.1"/>
    <property type="molecule type" value="Genomic_DNA"/>
</dbReference>
<dbReference type="SFLD" id="SFLDF00029">
    <property type="entry name" value="phosphoserine_phosphatase"/>
    <property type="match status" value="1"/>
</dbReference>
<evidence type="ECO:0000313" key="14">
    <source>
        <dbReference type="EMBL" id="SDW41869.1"/>
    </source>
</evidence>
<dbReference type="SFLD" id="SFLDS00003">
    <property type="entry name" value="Haloacid_Dehalogenase"/>
    <property type="match status" value="2"/>
</dbReference>
<feature type="active site" description="Nucleophile" evidence="11">
    <location>
        <position position="24"/>
    </location>
</feature>
<evidence type="ECO:0000256" key="7">
    <source>
        <dbReference type="ARBA" id="ARBA00022801"/>
    </source>
</evidence>
<dbReference type="KEGG" id="mhaz:BHR79_10210"/>
<dbReference type="SUPFAM" id="SSF56784">
    <property type="entry name" value="HAD-like"/>
    <property type="match status" value="1"/>
</dbReference>
<dbReference type="InterPro" id="IPR023214">
    <property type="entry name" value="HAD_sf"/>
</dbReference>
<dbReference type="NCBIfam" id="TIGR01488">
    <property type="entry name" value="HAD-SF-IB"/>
    <property type="match status" value="1"/>
</dbReference>
<evidence type="ECO:0000313" key="16">
    <source>
        <dbReference type="Proteomes" id="UP000198669"/>
    </source>
</evidence>
<dbReference type="SFLD" id="SFLDG01137">
    <property type="entry name" value="C1.6.1:_Phosphoserine_Phosphat"/>
    <property type="match status" value="1"/>
</dbReference>
<dbReference type="EC" id="3.1.3.3" evidence="4"/>
<dbReference type="UniPathway" id="UPA00135">
    <property type="reaction ID" value="UER00198"/>
</dbReference>
<dbReference type="Proteomes" id="UP000267921">
    <property type="component" value="Unassembled WGS sequence"/>
</dbReference>
<reference evidence="13 17" key="3">
    <citation type="submission" date="2018-10" db="EMBL/GenBank/DDBJ databases">
        <title>Cultivation of a novel Methanohalophilus strain from Kebrit Deep of the Red Sea and a genomic comparison of members of the genus Methanohalophilus.</title>
        <authorList>
            <person name="Guan Y."/>
            <person name="Ngugi D.K."/>
            <person name="Stingl U."/>
        </authorList>
    </citation>
    <scope>NUCLEOTIDE SEQUENCE [LARGE SCALE GENOMIC DNA]</scope>
    <source>
        <strain evidence="13 17">DSM 3094</strain>
    </source>
</reference>
<evidence type="ECO:0000256" key="9">
    <source>
        <dbReference type="ARBA" id="ARBA00023299"/>
    </source>
</evidence>
<keyword evidence="5" id="KW-0028">Amino-acid biosynthesis</keyword>
<keyword evidence="9" id="KW-0718">Serine biosynthesis</keyword>
<dbReference type="NCBIfam" id="TIGR00338">
    <property type="entry name" value="serB"/>
    <property type="match status" value="1"/>
</dbReference>
<dbReference type="Proteomes" id="UP000198669">
    <property type="component" value="Unassembled WGS sequence"/>
</dbReference>
<protein>
    <recommendedName>
        <fullName evidence="4">phosphoserine phosphatase</fullName>
        <ecNumber evidence="4">3.1.3.3</ecNumber>
    </recommendedName>
    <alternativeName>
        <fullName evidence="10">O-phosphoserine phosphohydrolase</fullName>
    </alternativeName>
</protein>
<dbReference type="EMBL" id="RJJG01000004">
    <property type="protein sequence ID" value="RNI08844.1"/>
    <property type="molecule type" value="Genomic_DNA"/>
</dbReference>
<dbReference type="AlphaFoldDB" id="A0A1L3Q4X4"/>
<dbReference type="PANTHER" id="PTHR43344">
    <property type="entry name" value="PHOSPHOSERINE PHOSPHATASE"/>
    <property type="match status" value="1"/>
</dbReference>
<evidence type="ECO:0000256" key="5">
    <source>
        <dbReference type="ARBA" id="ARBA00022605"/>
    </source>
</evidence>
<evidence type="ECO:0000256" key="11">
    <source>
        <dbReference type="PIRSR" id="PIRSR604469-1"/>
    </source>
</evidence>
<dbReference type="GeneID" id="30584149"/>
<name>A0A1L3Q4X4_9EURY</name>
<evidence type="ECO:0000313" key="15">
    <source>
        <dbReference type="Proteomes" id="UP000186879"/>
    </source>
</evidence>
<evidence type="ECO:0000256" key="3">
    <source>
        <dbReference type="ARBA" id="ARBA00009184"/>
    </source>
</evidence>
<dbReference type="STRING" id="2177.BHR79_10210"/>
<feature type="active site" description="Proton donor" evidence="11">
    <location>
        <position position="26"/>
    </location>
</feature>
<evidence type="ECO:0000313" key="17">
    <source>
        <dbReference type="Proteomes" id="UP000267921"/>
    </source>
</evidence>
<dbReference type="GO" id="GO:0036424">
    <property type="term" value="F:L-phosphoserine phosphatase activity"/>
    <property type="evidence" value="ECO:0007669"/>
    <property type="project" value="InterPro"/>
</dbReference>
<evidence type="ECO:0000256" key="4">
    <source>
        <dbReference type="ARBA" id="ARBA00012640"/>
    </source>
</evidence>
<evidence type="ECO:0000256" key="6">
    <source>
        <dbReference type="ARBA" id="ARBA00022723"/>
    </source>
</evidence>
<keyword evidence="6" id="KW-0479">Metal-binding</keyword>
<dbReference type="Gene3D" id="3.40.50.1000">
    <property type="entry name" value="HAD superfamily/HAD-like"/>
    <property type="match status" value="1"/>
</dbReference>
<proteinExistence type="inferred from homology"/>
<comment type="cofactor">
    <cofactor evidence="1">
        <name>Mg(2+)</name>
        <dbReference type="ChEBI" id="CHEBI:18420"/>
    </cofactor>
</comment>
<gene>
    <name evidence="13" type="primary">serB</name>
    <name evidence="12" type="ORF">BHR79_10210</name>
    <name evidence="13" type="ORF">EFE40_05045</name>
    <name evidence="14" type="ORF">SAMN04515625_0962</name>
</gene>
<accession>A0A1L3Q4X4</accession>
<reference evidence="12 15" key="1">
    <citation type="submission" date="2016-10" db="EMBL/GenBank/DDBJ databases">
        <title>Methanohalophilus halophilus.</title>
        <authorList>
            <person name="L'haridon S."/>
        </authorList>
    </citation>
    <scope>NUCLEOTIDE SEQUENCE [LARGE SCALE GENOMIC DNA]</scope>
    <source>
        <strain evidence="12 15">Z-7982</strain>
    </source>
</reference>
<dbReference type="GO" id="GO:0005737">
    <property type="term" value="C:cytoplasm"/>
    <property type="evidence" value="ECO:0007669"/>
    <property type="project" value="TreeGrafter"/>
</dbReference>
<evidence type="ECO:0000256" key="2">
    <source>
        <dbReference type="ARBA" id="ARBA00005135"/>
    </source>
</evidence>
<comment type="pathway">
    <text evidence="2">Amino-acid biosynthesis; L-serine biosynthesis; L-serine from 3-phospho-D-glycerate: step 3/3.</text>
</comment>
<evidence type="ECO:0000256" key="8">
    <source>
        <dbReference type="ARBA" id="ARBA00022842"/>
    </source>
</evidence>
<evidence type="ECO:0000313" key="12">
    <source>
        <dbReference type="EMBL" id="APH39811.1"/>
    </source>
</evidence>
<evidence type="ECO:0000313" key="13">
    <source>
        <dbReference type="EMBL" id="RNI08844.1"/>
    </source>
</evidence>
<keyword evidence="15" id="KW-1185">Reference proteome</keyword>
<dbReference type="EMBL" id="CP017921">
    <property type="protein sequence ID" value="APH39811.1"/>
    <property type="molecule type" value="Genomic_DNA"/>
</dbReference>
<comment type="similarity">
    <text evidence="3">Belongs to the HAD-like hydrolase superfamily. SerB family.</text>
</comment>
<evidence type="ECO:0000256" key="1">
    <source>
        <dbReference type="ARBA" id="ARBA00001946"/>
    </source>
</evidence>
<dbReference type="InterPro" id="IPR050582">
    <property type="entry name" value="HAD-like_SerB"/>
</dbReference>
<evidence type="ECO:0000256" key="10">
    <source>
        <dbReference type="ARBA" id="ARBA00031693"/>
    </source>
</evidence>
<reference evidence="14 16" key="2">
    <citation type="submission" date="2016-10" db="EMBL/GenBank/DDBJ databases">
        <authorList>
            <person name="de Groot N.N."/>
        </authorList>
    </citation>
    <scope>NUCLEOTIDE SEQUENCE [LARGE SCALE GENOMIC DNA]</scope>
    <source>
        <strain evidence="14 16">Z-7982</strain>
    </source>
</reference>
<keyword evidence="7 13" id="KW-0378">Hydrolase</keyword>
<dbReference type="SFLD" id="SFLDG01136">
    <property type="entry name" value="C1.6:_Phosphoserine_Phosphatas"/>
    <property type="match status" value="1"/>
</dbReference>
<dbReference type="InterPro" id="IPR004469">
    <property type="entry name" value="PSP"/>
</dbReference>
<dbReference type="PANTHER" id="PTHR43344:SF2">
    <property type="entry name" value="PHOSPHOSERINE PHOSPHATASE"/>
    <property type="match status" value="1"/>
</dbReference>
<keyword evidence="8" id="KW-0460">Magnesium</keyword>
<dbReference type="GO" id="GO:0000287">
    <property type="term" value="F:magnesium ion binding"/>
    <property type="evidence" value="ECO:0007669"/>
    <property type="project" value="TreeGrafter"/>
</dbReference>
<dbReference type="RefSeq" id="WP_072562224.1">
    <property type="nucleotide sequence ID" value="NZ_CP017921.1"/>
</dbReference>
<dbReference type="InterPro" id="IPR036412">
    <property type="entry name" value="HAD-like_sf"/>
</dbReference>
<dbReference type="Proteomes" id="UP000186879">
    <property type="component" value="Chromosome"/>
</dbReference>
<dbReference type="OrthoDB" id="10041at2157"/>
<organism evidence="12 15">
    <name type="scientific">Methanohalophilus halophilus</name>
    <dbReference type="NCBI Taxonomy" id="2177"/>
    <lineage>
        <taxon>Archaea</taxon>
        <taxon>Methanobacteriati</taxon>
        <taxon>Methanobacteriota</taxon>
        <taxon>Stenosarchaea group</taxon>
        <taxon>Methanomicrobia</taxon>
        <taxon>Methanosarcinales</taxon>
        <taxon>Methanosarcinaceae</taxon>
        <taxon>Methanohalophilus</taxon>
    </lineage>
</organism>